<dbReference type="EMBL" id="LAZR01000302">
    <property type="protein sequence ID" value="KKN75877.1"/>
    <property type="molecule type" value="Genomic_DNA"/>
</dbReference>
<organism evidence="1">
    <name type="scientific">marine sediment metagenome</name>
    <dbReference type="NCBI Taxonomy" id="412755"/>
    <lineage>
        <taxon>unclassified sequences</taxon>
        <taxon>metagenomes</taxon>
        <taxon>ecological metagenomes</taxon>
    </lineage>
</organism>
<reference evidence="1" key="1">
    <citation type="journal article" date="2015" name="Nature">
        <title>Complex archaea that bridge the gap between prokaryotes and eukaryotes.</title>
        <authorList>
            <person name="Spang A."/>
            <person name="Saw J.H."/>
            <person name="Jorgensen S.L."/>
            <person name="Zaremba-Niedzwiedzka K."/>
            <person name="Martijn J."/>
            <person name="Lind A.E."/>
            <person name="van Eijk R."/>
            <person name="Schleper C."/>
            <person name="Guy L."/>
            <person name="Ettema T.J."/>
        </authorList>
    </citation>
    <scope>NUCLEOTIDE SEQUENCE</scope>
</reference>
<proteinExistence type="predicted"/>
<protein>
    <submittedName>
        <fullName evidence="1">Uncharacterized protein</fullName>
    </submittedName>
</protein>
<sequence>MLYQKAKIENGQVVITESKEFEFLAFWVQFNPDRLNFPHRLKASRRSVYFPEDKAHIFWLVKQVIKEIDEASFNDVVAESLLLWLDQTKQKYLEKLHARLSKRLKRRYCEKTKTAIIAMEKAIGFLLLQTKP</sequence>
<evidence type="ECO:0000313" key="1">
    <source>
        <dbReference type="EMBL" id="KKN75877.1"/>
    </source>
</evidence>
<name>A0A0F9TLV4_9ZZZZ</name>
<dbReference type="AlphaFoldDB" id="A0A0F9TLV4"/>
<accession>A0A0F9TLV4</accession>
<comment type="caution">
    <text evidence="1">The sequence shown here is derived from an EMBL/GenBank/DDBJ whole genome shotgun (WGS) entry which is preliminary data.</text>
</comment>
<gene>
    <name evidence="1" type="ORF">LCGC14_0375850</name>
</gene>